<reference evidence="21" key="2">
    <citation type="submission" date="2023-05" db="EMBL/GenBank/DDBJ databases">
        <authorList>
            <person name="Fouks B."/>
        </authorList>
    </citation>
    <scope>NUCLEOTIDE SEQUENCE</scope>
    <source>
        <strain evidence="21">Stay&amp;Tobe</strain>
        <tissue evidence="21">Testes</tissue>
    </source>
</reference>
<comment type="pathway">
    <text evidence="4">Sphingolipid metabolism.</text>
</comment>
<evidence type="ECO:0000256" key="2">
    <source>
        <dbReference type="ARBA" id="ARBA00004613"/>
    </source>
</evidence>
<dbReference type="Pfam" id="PF15508">
    <property type="entry name" value="NAAA-beta"/>
    <property type="match status" value="1"/>
</dbReference>
<keyword evidence="8" id="KW-0732">Signal</keyword>
<dbReference type="AlphaFoldDB" id="A0AAD8AKY6"/>
<comment type="pathway">
    <text evidence="3">Lipid metabolism; sphingolipid metabolism.</text>
</comment>
<gene>
    <name evidence="21" type="ORF">L9F63_000790</name>
</gene>
<sequence>ILKSGVPHPYKTTNGSQFPPVKKLRKKIILNNIPIYQINLNLPPQERWNQLIQDKKQDMLNLLNSLKKNSLLFFGSEMFHLVDNFMPYLTKTLPQPYQEELIGISKAADISLGEITLFNVFYEFFSVCTSIIIQSKDNCFYHGRNLDFGLFLGWDEKNNTWFTSEYLKPLVVKLEFKKNNKTLYSSINFAGYIGILTGVKKESFSLTVDERFKLNGGYIGISEWILGYHNQKWMGLLTREVMENAKDYKTAQKMLAKPKLIAPVYFILAGSKANEGCIITRGRTSFDIWNIGEKQTYQNGSWYLVQTNYDHWENPPFFDDRRTPAIICMEEFGQEKPFSTLNKVLSTRPVLNKLTTYTALMDVNEGSIEAWLRECTDPCWPWEVDLTGKFIDSSTDGVRSSAPEQQNISRETTEDVTV</sequence>
<dbReference type="GO" id="GO:0017064">
    <property type="term" value="F:fatty acid amide hydrolase activity"/>
    <property type="evidence" value="ECO:0007669"/>
    <property type="project" value="InterPro"/>
</dbReference>
<comment type="subcellular location">
    <subcellularLocation>
        <location evidence="1">Lysosome</location>
    </subcellularLocation>
    <subcellularLocation>
        <location evidence="2">Secreted</location>
    </subcellularLocation>
</comment>
<name>A0AAD8AKY6_DIPPU</name>
<keyword evidence="12" id="KW-0865">Zymogen</keyword>
<dbReference type="GO" id="GO:0006631">
    <property type="term" value="P:fatty acid metabolic process"/>
    <property type="evidence" value="ECO:0007669"/>
    <property type="project" value="InterPro"/>
</dbReference>
<evidence type="ECO:0000313" key="21">
    <source>
        <dbReference type="EMBL" id="KAJ9601055.1"/>
    </source>
</evidence>
<dbReference type="GO" id="GO:0005764">
    <property type="term" value="C:lysosome"/>
    <property type="evidence" value="ECO:0007669"/>
    <property type="project" value="UniProtKB-SubCell"/>
</dbReference>
<protein>
    <recommendedName>
        <fullName evidence="16">Acid ceramidase</fullName>
        <ecNumber evidence="6">3.5.1.23</ecNumber>
    </recommendedName>
</protein>
<dbReference type="PIRSF" id="PIRSF017632">
    <property type="entry name" value="Acid_ceramidase-like"/>
    <property type="match status" value="1"/>
</dbReference>
<dbReference type="Proteomes" id="UP001233999">
    <property type="component" value="Unassembled WGS sequence"/>
</dbReference>
<keyword evidence="14" id="KW-0325">Glycoprotein</keyword>
<dbReference type="GO" id="GO:0006665">
    <property type="term" value="P:sphingolipid metabolic process"/>
    <property type="evidence" value="ECO:0007669"/>
    <property type="project" value="UniProtKB-KW"/>
</dbReference>
<dbReference type="PANTHER" id="PTHR28583:SF1">
    <property type="entry name" value="ACID CERAMIDASE"/>
    <property type="match status" value="1"/>
</dbReference>
<proteinExistence type="inferred from homology"/>
<evidence type="ECO:0000313" key="22">
    <source>
        <dbReference type="Proteomes" id="UP001233999"/>
    </source>
</evidence>
<keyword evidence="13" id="KW-1015">Disulfide bond</keyword>
<evidence type="ECO:0000256" key="5">
    <source>
        <dbReference type="ARBA" id="ARBA00005730"/>
    </source>
</evidence>
<dbReference type="GO" id="GO:0016020">
    <property type="term" value="C:membrane"/>
    <property type="evidence" value="ECO:0007669"/>
    <property type="project" value="GOC"/>
</dbReference>
<evidence type="ECO:0000256" key="11">
    <source>
        <dbReference type="ARBA" id="ARBA00023098"/>
    </source>
</evidence>
<dbReference type="Gene3D" id="3.60.60.10">
    <property type="entry name" value="Penicillin V Acylase, Chain A"/>
    <property type="match status" value="1"/>
</dbReference>
<reference evidence="21" key="1">
    <citation type="journal article" date="2023" name="IScience">
        <title>Live-bearing cockroach genome reveals convergent evolutionary mechanisms linked to viviparity in insects and beyond.</title>
        <authorList>
            <person name="Fouks B."/>
            <person name="Harrison M.C."/>
            <person name="Mikhailova A.A."/>
            <person name="Marchal E."/>
            <person name="English S."/>
            <person name="Carruthers M."/>
            <person name="Jennings E.C."/>
            <person name="Chiamaka E.L."/>
            <person name="Frigard R.A."/>
            <person name="Pippel M."/>
            <person name="Attardo G.M."/>
            <person name="Benoit J.B."/>
            <person name="Bornberg-Bauer E."/>
            <person name="Tobe S.S."/>
        </authorList>
    </citation>
    <scope>NUCLEOTIDE SEQUENCE</scope>
    <source>
        <strain evidence="21">Stay&amp;Tobe</strain>
    </source>
</reference>
<evidence type="ECO:0000256" key="4">
    <source>
        <dbReference type="ARBA" id="ARBA00004991"/>
    </source>
</evidence>
<keyword evidence="7" id="KW-0964">Secreted</keyword>
<dbReference type="InterPro" id="IPR029130">
    <property type="entry name" value="Acid_ceramidase_N"/>
</dbReference>
<evidence type="ECO:0000256" key="16">
    <source>
        <dbReference type="ARBA" id="ARBA00040588"/>
    </source>
</evidence>
<comment type="similarity">
    <text evidence="5">Belongs to the acid ceramidase family.</text>
</comment>
<feature type="active site" description="Nucleophile" evidence="17">
    <location>
        <position position="128"/>
    </location>
</feature>
<keyword evidence="10" id="KW-0746">Sphingolipid metabolism</keyword>
<keyword evidence="11" id="KW-0443">Lipid metabolism</keyword>
<organism evidence="21 22">
    <name type="scientific">Diploptera punctata</name>
    <name type="common">Pacific beetle cockroach</name>
    <dbReference type="NCBI Taxonomy" id="6984"/>
    <lineage>
        <taxon>Eukaryota</taxon>
        <taxon>Metazoa</taxon>
        <taxon>Ecdysozoa</taxon>
        <taxon>Arthropoda</taxon>
        <taxon>Hexapoda</taxon>
        <taxon>Insecta</taxon>
        <taxon>Pterygota</taxon>
        <taxon>Neoptera</taxon>
        <taxon>Polyneoptera</taxon>
        <taxon>Dictyoptera</taxon>
        <taxon>Blattodea</taxon>
        <taxon>Blaberoidea</taxon>
        <taxon>Blaberidae</taxon>
        <taxon>Diplopterinae</taxon>
        <taxon>Diploptera</taxon>
    </lineage>
</organism>
<evidence type="ECO:0000256" key="15">
    <source>
        <dbReference type="ARBA" id="ARBA00023228"/>
    </source>
</evidence>
<accession>A0AAD8AKY6</accession>
<feature type="non-terminal residue" evidence="21">
    <location>
        <position position="1"/>
    </location>
</feature>
<evidence type="ECO:0000256" key="14">
    <source>
        <dbReference type="ARBA" id="ARBA00023180"/>
    </source>
</evidence>
<evidence type="ECO:0000259" key="20">
    <source>
        <dbReference type="Pfam" id="PF15508"/>
    </source>
</evidence>
<evidence type="ECO:0000256" key="9">
    <source>
        <dbReference type="ARBA" id="ARBA00022801"/>
    </source>
</evidence>
<dbReference type="PANTHER" id="PTHR28583">
    <property type="entry name" value="ACID AMIDASE"/>
    <property type="match status" value="1"/>
</dbReference>
<comment type="caution">
    <text evidence="21">The sequence shown here is derived from an EMBL/GenBank/DDBJ whole genome shotgun (WGS) entry which is preliminary data.</text>
</comment>
<dbReference type="FunFam" id="3.60.60.10:FF:000006">
    <property type="entry name" value="N-acylethanolamine-hydrolyzing acid amidase"/>
    <property type="match status" value="1"/>
</dbReference>
<dbReference type="InterPro" id="IPR029132">
    <property type="entry name" value="CBAH/NAAA_C"/>
</dbReference>
<keyword evidence="15" id="KW-0458">Lysosome</keyword>
<feature type="domain" description="Choloylglycine hydrolase/NAAA C-terminal" evidence="19">
    <location>
        <begin position="128"/>
        <end position="313"/>
    </location>
</feature>
<dbReference type="EMBL" id="JASPKZ010000037">
    <property type="protein sequence ID" value="KAJ9601055.1"/>
    <property type="molecule type" value="Genomic_DNA"/>
</dbReference>
<evidence type="ECO:0000256" key="17">
    <source>
        <dbReference type="PIRSR" id="PIRSR017632-1"/>
    </source>
</evidence>
<evidence type="ECO:0000259" key="19">
    <source>
        <dbReference type="Pfam" id="PF02275"/>
    </source>
</evidence>
<evidence type="ECO:0000256" key="8">
    <source>
        <dbReference type="ARBA" id="ARBA00022729"/>
    </source>
</evidence>
<evidence type="ECO:0000256" key="7">
    <source>
        <dbReference type="ARBA" id="ARBA00022525"/>
    </source>
</evidence>
<feature type="domain" description="Acid ceramidase N-terminal" evidence="20">
    <location>
        <begin position="32"/>
        <end position="92"/>
    </location>
</feature>
<dbReference type="EC" id="3.5.1.23" evidence="6"/>
<evidence type="ECO:0000256" key="3">
    <source>
        <dbReference type="ARBA" id="ARBA00004760"/>
    </source>
</evidence>
<keyword evidence="9" id="KW-0378">Hydrolase</keyword>
<dbReference type="InterPro" id="IPR016699">
    <property type="entry name" value="Acid_ceramidase-like"/>
</dbReference>
<evidence type="ECO:0000256" key="10">
    <source>
        <dbReference type="ARBA" id="ARBA00022919"/>
    </source>
</evidence>
<dbReference type="GO" id="GO:0005576">
    <property type="term" value="C:extracellular region"/>
    <property type="evidence" value="ECO:0007669"/>
    <property type="project" value="UniProtKB-SubCell"/>
</dbReference>
<keyword evidence="22" id="KW-1185">Reference proteome</keyword>
<evidence type="ECO:0000256" key="18">
    <source>
        <dbReference type="SAM" id="MobiDB-lite"/>
    </source>
</evidence>
<evidence type="ECO:0000256" key="6">
    <source>
        <dbReference type="ARBA" id="ARBA00011891"/>
    </source>
</evidence>
<evidence type="ECO:0000256" key="13">
    <source>
        <dbReference type="ARBA" id="ARBA00023157"/>
    </source>
</evidence>
<dbReference type="Pfam" id="PF02275">
    <property type="entry name" value="CBAH"/>
    <property type="match status" value="1"/>
</dbReference>
<feature type="region of interest" description="Disordered" evidence="18">
    <location>
        <begin position="393"/>
        <end position="418"/>
    </location>
</feature>
<evidence type="ECO:0000256" key="1">
    <source>
        <dbReference type="ARBA" id="ARBA00004371"/>
    </source>
</evidence>
<dbReference type="GO" id="GO:0017040">
    <property type="term" value="F:N-acylsphingosine amidohydrolase activity"/>
    <property type="evidence" value="ECO:0007669"/>
    <property type="project" value="UniProtKB-EC"/>
</dbReference>
<evidence type="ECO:0000256" key="12">
    <source>
        <dbReference type="ARBA" id="ARBA00023145"/>
    </source>
</evidence>